<dbReference type="InterPro" id="IPR036615">
    <property type="entry name" value="Mur_ligase_C_dom_sf"/>
</dbReference>
<evidence type="ECO:0000256" key="13">
    <source>
        <dbReference type="ARBA" id="ARBA00022909"/>
    </source>
</evidence>
<dbReference type="Proteomes" id="UP001231109">
    <property type="component" value="Unassembled WGS sequence"/>
</dbReference>
<evidence type="ECO:0000256" key="12">
    <source>
        <dbReference type="ARBA" id="ARBA00022842"/>
    </source>
</evidence>
<comment type="catalytic activity">
    <reaction evidence="20">
        <text>7,8-dihydropteroate + L-glutamate + ATP = 7,8-dihydrofolate + ADP + phosphate + H(+)</text>
        <dbReference type="Rhea" id="RHEA:23584"/>
        <dbReference type="ChEBI" id="CHEBI:15378"/>
        <dbReference type="ChEBI" id="CHEBI:17839"/>
        <dbReference type="ChEBI" id="CHEBI:29985"/>
        <dbReference type="ChEBI" id="CHEBI:30616"/>
        <dbReference type="ChEBI" id="CHEBI:43474"/>
        <dbReference type="ChEBI" id="CHEBI:57451"/>
        <dbReference type="ChEBI" id="CHEBI:456216"/>
        <dbReference type="EC" id="6.3.2.12"/>
    </reaction>
</comment>
<dbReference type="EC" id="6.3.2.17" evidence="6"/>
<dbReference type="PANTHER" id="PTHR11136:SF0">
    <property type="entry name" value="DIHYDROFOLATE SYNTHETASE-RELATED"/>
    <property type="match status" value="1"/>
</dbReference>
<comment type="catalytic activity">
    <reaction evidence="18">
        <text>10-formyltetrahydrofolyl-(gamma-L-Glu)(n) + L-glutamate + ATP = 10-formyltetrahydrofolyl-(gamma-L-Glu)(n+1) + ADP + phosphate + H(+)</text>
        <dbReference type="Rhea" id="RHEA:51904"/>
        <dbReference type="Rhea" id="RHEA-COMP:13088"/>
        <dbReference type="Rhea" id="RHEA-COMP:14300"/>
        <dbReference type="ChEBI" id="CHEBI:15378"/>
        <dbReference type="ChEBI" id="CHEBI:29985"/>
        <dbReference type="ChEBI" id="CHEBI:30616"/>
        <dbReference type="ChEBI" id="CHEBI:43474"/>
        <dbReference type="ChEBI" id="CHEBI:134413"/>
        <dbReference type="ChEBI" id="CHEBI:456216"/>
        <dbReference type="EC" id="6.3.2.17"/>
    </reaction>
</comment>
<name>A0ABT9HTJ8_9GAMM</name>
<evidence type="ECO:0000256" key="2">
    <source>
        <dbReference type="ARBA" id="ARBA00004799"/>
    </source>
</evidence>
<keyword evidence="12" id="KW-0460">Magnesium</keyword>
<comment type="caution">
    <text evidence="24">The sequence shown here is derived from an EMBL/GenBank/DDBJ whole genome shotgun (WGS) entry which is preliminary data.</text>
</comment>
<dbReference type="Gene3D" id="3.90.190.20">
    <property type="entry name" value="Mur ligase, C-terminal domain"/>
    <property type="match status" value="1"/>
</dbReference>
<dbReference type="PROSITE" id="PS01012">
    <property type="entry name" value="FOLYLPOLYGLU_SYNT_2"/>
    <property type="match status" value="1"/>
</dbReference>
<evidence type="ECO:0000256" key="6">
    <source>
        <dbReference type="ARBA" id="ARBA00013025"/>
    </source>
</evidence>
<evidence type="ECO:0000256" key="18">
    <source>
        <dbReference type="ARBA" id="ARBA00047808"/>
    </source>
</evidence>
<keyword evidence="25" id="KW-1185">Reference proteome</keyword>
<evidence type="ECO:0000313" key="24">
    <source>
        <dbReference type="EMBL" id="MDP5134441.1"/>
    </source>
</evidence>
<evidence type="ECO:0000256" key="17">
    <source>
        <dbReference type="ARBA" id="ARBA00047493"/>
    </source>
</evidence>
<dbReference type="InterPro" id="IPR018109">
    <property type="entry name" value="Folylpolyglutamate_synth_CS"/>
</dbReference>
<comment type="catalytic activity">
    <reaction evidence="19">
        <text>(6R)-5,10-methylenetetrahydrofolyl-(gamma-L-Glu)(n) + L-glutamate + ATP = (6R)-5,10-methylenetetrahydrofolyl-(gamma-L-Glu)(n+1) + ADP + phosphate + H(+)</text>
        <dbReference type="Rhea" id="RHEA:51912"/>
        <dbReference type="Rhea" id="RHEA-COMP:13257"/>
        <dbReference type="Rhea" id="RHEA-COMP:13258"/>
        <dbReference type="ChEBI" id="CHEBI:15378"/>
        <dbReference type="ChEBI" id="CHEBI:29985"/>
        <dbReference type="ChEBI" id="CHEBI:30616"/>
        <dbReference type="ChEBI" id="CHEBI:43474"/>
        <dbReference type="ChEBI" id="CHEBI:136572"/>
        <dbReference type="ChEBI" id="CHEBI:456216"/>
        <dbReference type="EC" id="6.3.2.17"/>
    </reaction>
</comment>
<protein>
    <recommendedName>
        <fullName evidence="7">Dihydrofolate synthase/folylpolyglutamate synthase</fullName>
        <ecNumber evidence="5">6.3.2.12</ecNumber>
        <ecNumber evidence="6">6.3.2.17</ecNumber>
    </recommendedName>
    <alternativeName>
        <fullName evidence="16">Folylpoly-gamma-glutamate synthetase-dihydrofolate synthetase</fullName>
    </alternativeName>
    <alternativeName>
        <fullName evidence="14">Folylpolyglutamate synthetase</fullName>
    </alternativeName>
    <alternativeName>
        <fullName evidence="15">Tetrahydrofolylpolyglutamate synthase</fullName>
    </alternativeName>
</protein>
<keyword evidence="10 21" id="KW-0547">Nucleotide-binding</keyword>
<comment type="pathway">
    <text evidence="2">Cofactor biosynthesis; tetrahydrofolate biosynthesis; 7,8-dihydrofolate from 2-amino-4-hydroxy-6-hydroxymethyl-7,8-dihydropteridine diphosphate and 4-aminobenzoate: step 2/2.</text>
</comment>
<dbReference type="NCBIfam" id="NF008101">
    <property type="entry name" value="PRK10846.1"/>
    <property type="match status" value="1"/>
</dbReference>
<evidence type="ECO:0000256" key="8">
    <source>
        <dbReference type="ARBA" id="ARBA00022598"/>
    </source>
</evidence>
<comment type="similarity">
    <text evidence="4 21">Belongs to the folylpolyglutamate synthase family.</text>
</comment>
<evidence type="ECO:0000256" key="1">
    <source>
        <dbReference type="ARBA" id="ARBA00002714"/>
    </source>
</evidence>
<dbReference type="InterPro" id="IPR036565">
    <property type="entry name" value="Mur-like_cat_sf"/>
</dbReference>
<feature type="domain" description="Mur ligase central" evidence="23">
    <location>
        <begin position="56"/>
        <end position="223"/>
    </location>
</feature>
<evidence type="ECO:0000256" key="21">
    <source>
        <dbReference type="PIRNR" id="PIRNR001563"/>
    </source>
</evidence>
<keyword evidence="13" id="KW-0289">Folate biosynthesis</keyword>
<evidence type="ECO:0000256" key="10">
    <source>
        <dbReference type="ARBA" id="ARBA00022741"/>
    </source>
</evidence>
<keyword evidence="8 21" id="KW-0436">Ligase</keyword>
<comment type="function">
    <text evidence="1">Functions in two distinct reactions of the de novo folate biosynthetic pathway. Catalyzes the addition of a glutamate residue to dihydropteroate (7,8-dihydropteroate or H2Pte) to form dihydrofolate (7,8-dihydrofolate monoglutamate or H2Pte-Glu). Also catalyzes successive additions of L-glutamate to tetrahydrofolate or 10-formyltetrahydrofolate or 5,10-methylenetetrahydrofolate, leading to folylpolyglutamate derivatives.</text>
</comment>
<dbReference type="GO" id="GO:0008841">
    <property type="term" value="F:dihydrofolate synthase activity"/>
    <property type="evidence" value="ECO:0007669"/>
    <property type="project" value="UniProtKB-EC"/>
</dbReference>
<dbReference type="PIRSF" id="PIRSF001563">
    <property type="entry name" value="Folylpolyglu_synth"/>
    <property type="match status" value="1"/>
</dbReference>
<comment type="catalytic activity">
    <reaction evidence="17">
        <text>(6S)-5,6,7,8-tetrahydrofolyl-(gamma-L-Glu)(n) + L-glutamate + ATP = (6S)-5,6,7,8-tetrahydrofolyl-(gamma-L-Glu)(n+1) + ADP + phosphate + H(+)</text>
        <dbReference type="Rhea" id="RHEA:10580"/>
        <dbReference type="Rhea" id="RHEA-COMP:14738"/>
        <dbReference type="Rhea" id="RHEA-COMP:14740"/>
        <dbReference type="ChEBI" id="CHEBI:15378"/>
        <dbReference type="ChEBI" id="CHEBI:29985"/>
        <dbReference type="ChEBI" id="CHEBI:30616"/>
        <dbReference type="ChEBI" id="CHEBI:43474"/>
        <dbReference type="ChEBI" id="CHEBI:141005"/>
        <dbReference type="ChEBI" id="CHEBI:456216"/>
        <dbReference type="EC" id="6.3.2.17"/>
    </reaction>
</comment>
<accession>A0ABT9HTJ8</accession>
<keyword evidence="9" id="KW-0479">Metal-binding</keyword>
<proteinExistence type="inferred from homology"/>
<evidence type="ECO:0000259" key="22">
    <source>
        <dbReference type="Pfam" id="PF02875"/>
    </source>
</evidence>
<dbReference type="NCBIfam" id="TIGR01499">
    <property type="entry name" value="folC"/>
    <property type="match status" value="1"/>
</dbReference>
<evidence type="ECO:0000256" key="7">
    <source>
        <dbReference type="ARBA" id="ARBA00019357"/>
    </source>
</evidence>
<dbReference type="EC" id="6.3.2.12" evidence="5"/>
<comment type="pathway">
    <text evidence="3">Cofactor biosynthesis; tetrahydrofolylpolyglutamate biosynthesis.</text>
</comment>
<dbReference type="Gene3D" id="3.40.1190.10">
    <property type="entry name" value="Mur-like, catalytic domain"/>
    <property type="match status" value="1"/>
</dbReference>
<dbReference type="Pfam" id="PF02875">
    <property type="entry name" value="Mur_ligase_C"/>
    <property type="match status" value="1"/>
</dbReference>
<dbReference type="SUPFAM" id="SSF53244">
    <property type="entry name" value="MurD-like peptide ligases, peptide-binding domain"/>
    <property type="match status" value="1"/>
</dbReference>
<keyword evidence="11 21" id="KW-0067">ATP-binding</keyword>
<dbReference type="InterPro" id="IPR013221">
    <property type="entry name" value="Mur_ligase_cen"/>
</dbReference>
<organism evidence="24 25">
    <name type="scientific">Rheinheimera baltica</name>
    <dbReference type="NCBI Taxonomy" id="67576"/>
    <lineage>
        <taxon>Bacteria</taxon>
        <taxon>Pseudomonadati</taxon>
        <taxon>Pseudomonadota</taxon>
        <taxon>Gammaproteobacteria</taxon>
        <taxon>Chromatiales</taxon>
        <taxon>Chromatiaceae</taxon>
        <taxon>Rheinheimera</taxon>
    </lineage>
</organism>
<dbReference type="EMBL" id="JAPJDZ010000001">
    <property type="protein sequence ID" value="MDP5134441.1"/>
    <property type="molecule type" value="Genomic_DNA"/>
</dbReference>
<evidence type="ECO:0000256" key="20">
    <source>
        <dbReference type="ARBA" id="ARBA00049161"/>
    </source>
</evidence>
<gene>
    <name evidence="24" type="primary">folC</name>
    <name evidence="24" type="ORF">ORJ04_00570</name>
</gene>
<evidence type="ECO:0000256" key="3">
    <source>
        <dbReference type="ARBA" id="ARBA00005150"/>
    </source>
</evidence>
<evidence type="ECO:0000256" key="5">
    <source>
        <dbReference type="ARBA" id="ARBA00013023"/>
    </source>
</evidence>
<evidence type="ECO:0000256" key="9">
    <source>
        <dbReference type="ARBA" id="ARBA00022723"/>
    </source>
</evidence>
<dbReference type="GO" id="GO:0004326">
    <property type="term" value="F:tetrahydrofolylpolyglutamate synthase activity"/>
    <property type="evidence" value="ECO:0007669"/>
    <property type="project" value="UniProtKB-EC"/>
</dbReference>
<evidence type="ECO:0000313" key="25">
    <source>
        <dbReference type="Proteomes" id="UP001231109"/>
    </source>
</evidence>
<evidence type="ECO:0000256" key="19">
    <source>
        <dbReference type="ARBA" id="ARBA00049035"/>
    </source>
</evidence>
<dbReference type="Pfam" id="PF08245">
    <property type="entry name" value="Mur_ligase_M"/>
    <property type="match status" value="1"/>
</dbReference>
<dbReference type="RefSeq" id="WP_305973078.1">
    <property type="nucleotide sequence ID" value="NZ_JAPJDY010000001.1"/>
</dbReference>
<dbReference type="SUPFAM" id="SSF53623">
    <property type="entry name" value="MurD-like peptide ligases, catalytic domain"/>
    <property type="match status" value="1"/>
</dbReference>
<dbReference type="InterPro" id="IPR004101">
    <property type="entry name" value="Mur_ligase_C"/>
</dbReference>
<sequence>MSAVIPDSQSCHSLADWLCYIEHNHPVHKIELGLERVLEVAKRADLASLPGKTILIGGTNGKGTTACVLEQLLIAQGFRVGVYSSPHLLKFNERLRLDSQDVPDAAWLSAFAFIEQIRGEIALTYFEFTTLVAFRVLQLQQPDFCIIEVGLGGRLDATNIIAPDISVITTVDLDHQDWLGDNRELIGIEKAGIFRPGQPVVIGDLDPPRSVLAHAQQLACDYVLVHKDYRYTEQSESWQWQSQLHQFEPLPLPAMPVQNAACALAVLEKLSLLPDLAQLQNVLSSLQLPGRMQWLQQQPAVIIDVAHNPQSAAYLATQISKLKPQFKQIIALTGMLKDKDITQTLLPLTSLFDQWNLVSLEGARGATAAQLAVKLPQTNASVQLHDDVKQAYLDVSSKLQPDELLVVFGSFFTVSAVLAVHQEVK</sequence>
<evidence type="ECO:0000259" key="23">
    <source>
        <dbReference type="Pfam" id="PF08245"/>
    </source>
</evidence>
<evidence type="ECO:0000256" key="4">
    <source>
        <dbReference type="ARBA" id="ARBA00008276"/>
    </source>
</evidence>
<evidence type="ECO:0000256" key="16">
    <source>
        <dbReference type="ARBA" id="ARBA00032510"/>
    </source>
</evidence>
<evidence type="ECO:0000256" key="11">
    <source>
        <dbReference type="ARBA" id="ARBA00022840"/>
    </source>
</evidence>
<dbReference type="PANTHER" id="PTHR11136">
    <property type="entry name" value="FOLYLPOLYGLUTAMATE SYNTHASE-RELATED"/>
    <property type="match status" value="1"/>
</dbReference>
<feature type="domain" description="Mur ligase C-terminal" evidence="22">
    <location>
        <begin position="290"/>
        <end position="411"/>
    </location>
</feature>
<reference evidence="24 25" key="1">
    <citation type="submission" date="2022-11" db="EMBL/GenBank/DDBJ databases">
        <title>Viruses from the air-sea interface of a natural surface slick.</title>
        <authorList>
            <person name="Rahlff J."/>
            <person name="Holmfeldt K."/>
        </authorList>
    </citation>
    <scope>NUCLEOTIDE SEQUENCE [LARGE SCALE GENOMIC DNA]</scope>
    <source>
        <strain evidence="24 25">SMS4</strain>
    </source>
</reference>
<dbReference type="InterPro" id="IPR001645">
    <property type="entry name" value="Folylpolyglutamate_synth"/>
</dbReference>
<dbReference type="PROSITE" id="PS01011">
    <property type="entry name" value="FOLYLPOLYGLU_SYNT_1"/>
    <property type="match status" value="1"/>
</dbReference>
<evidence type="ECO:0000256" key="14">
    <source>
        <dbReference type="ARBA" id="ARBA00030048"/>
    </source>
</evidence>
<evidence type="ECO:0000256" key="15">
    <source>
        <dbReference type="ARBA" id="ARBA00030592"/>
    </source>
</evidence>